<dbReference type="OrthoDB" id="9805416at2"/>
<dbReference type="RefSeq" id="WP_027829484.1">
    <property type="nucleotide sequence ID" value="NZ_AUEH01000065.1"/>
</dbReference>
<sequence length="318" mass="33479">MSDIFIAAPVPQRLLAPLAQLDAHVTIRESDTPITPAELKAGAANAEVLVVPLSTPVTADIIAAAPKLKLIANYGAGVDNLALDAAHQRGIQVVNTPGVSANAVAELTIALILAWSRRIPEGDQLMRGAGFQAWEPLFFLGHEIAGKTLGIVGLGAIGRSVAAKANALGMHVRYWQRHALSAADEASLNVQYASLDDLLAVSDFVSLHVPLVPGTHHLINAAKLIEMKPTSVLINVARGPVVDESALLTALQQKQLGGAALDVYEHEPQVTAGLKALPNVILTPHIGNATVEARDAMAGLIADNIVAYFNHQPLRYTV</sequence>
<dbReference type="AlphaFoldDB" id="A0A0R1X615"/>
<dbReference type="PANTHER" id="PTHR10996:SF283">
    <property type="entry name" value="GLYOXYLATE_HYDROXYPYRUVATE REDUCTASE B"/>
    <property type="match status" value="1"/>
</dbReference>
<dbReference type="SUPFAM" id="SSF52283">
    <property type="entry name" value="Formate/glycerate dehydrogenase catalytic domain-like"/>
    <property type="match status" value="1"/>
</dbReference>
<dbReference type="InterPro" id="IPR050223">
    <property type="entry name" value="D-isomer_2-hydroxyacid_DH"/>
</dbReference>
<comment type="caution">
    <text evidence="7">The sequence shown here is derived from an EMBL/GenBank/DDBJ whole genome shotgun (WGS) entry which is preliminary data.</text>
</comment>
<evidence type="ECO:0000313" key="7">
    <source>
        <dbReference type="EMBL" id="KRM25536.1"/>
    </source>
</evidence>
<keyword evidence="3" id="KW-0520">NAD</keyword>
<feature type="domain" description="D-isomer specific 2-hydroxyacid dehydrogenase NAD-binding" evidence="6">
    <location>
        <begin position="109"/>
        <end position="287"/>
    </location>
</feature>
<evidence type="ECO:0000256" key="4">
    <source>
        <dbReference type="RuleBase" id="RU003719"/>
    </source>
</evidence>
<dbReference type="PANTHER" id="PTHR10996">
    <property type="entry name" value="2-HYDROXYACID DEHYDROGENASE-RELATED"/>
    <property type="match status" value="1"/>
</dbReference>
<evidence type="ECO:0000259" key="6">
    <source>
        <dbReference type="Pfam" id="PF02826"/>
    </source>
</evidence>
<accession>A0A0R1X615</accession>
<comment type="similarity">
    <text evidence="1 4">Belongs to the D-isomer specific 2-hydroxyacid dehydrogenase family.</text>
</comment>
<dbReference type="EMBL" id="AZFW01000107">
    <property type="protein sequence ID" value="KRM25536.1"/>
    <property type="molecule type" value="Genomic_DNA"/>
</dbReference>
<dbReference type="InterPro" id="IPR006140">
    <property type="entry name" value="D-isomer_DH_NAD-bd"/>
</dbReference>
<dbReference type="GO" id="GO:0016618">
    <property type="term" value="F:hydroxypyruvate reductase [NAD(P)H] activity"/>
    <property type="evidence" value="ECO:0007669"/>
    <property type="project" value="TreeGrafter"/>
</dbReference>
<dbReference type="Gene3D" id="3.40.50.720">
    <property type="entry name" value="NAD(P)-binding Rossmann-like Domain"/>
    <property type="match status" value="2"/>
</dbReference>
<proteinExistence type="inferred from homology"/>
<name>A0A0R1X615_9LACO</name>
<dbReference type="Pfam" id="PF00389">
    <property type="entry name" value="2-Hacid_dh"/>
    <property type="match status" value="1"/>
</dbReference>
<evidence type="ECO:0000259" key="5">
    <source>
        <dbReference type="Pfam" id="PF00389"/>
    </source>
</evidence>
<dbReference type="GO" id="GO:0005829">
    <property type="term" value="C:cytosol"/>
    <property type="evidence" value="ECO:0007669"/>
    <property type="project" value="TreeGrafter"/>
</dbReference>
<dbReference type="Proteomes" id="UP000050949">
    <property type="component" value="Unassembled WGS sequence"/>
</dbReference>
<dbReference type="Pfam" id="PF02826">
    <property type="entry name" value="2-Hacid_dh_C"/>
    <property type="match status" value="1"/>
</dbReference>
<evidence type="ECO:0000256" key="3">
    <source>
        <dbReference type="ARBA" id="ARBA00023027"/>
    </source>
</evidence>
<dbReference type="SUPFAM" id="SSF51735">
    <property type="entry name" value="NAD(P)-binding Rossmann-fold domains"/>
    <property type="match status" value="1"/>
</dbReference>
<dbReference type="InterPro" id="IPR036291">
    <property type="entry name" value="NAD(P)-bd_dom_sf"/>
</dbReference>
<dbReference type="InterPro" id="IPR029753">
    <property type="entry name" value="D-isomer_DH_CS"/>
</dbReference>
<dbReference type="PATRIC" id="fig|1122147.4.peg.730"/>
<dbReference type="GO" id="GO:0030267">
    <property type="term" value="F:glyoxylate reductase (NADPH) activity"/>
    <property type="evidence" value="ECO:0007669"/>
    <property type="project" value="TreeGrafter"/>
</dbReference>
<keyword evidence="2 4" id="KW-0560">Oxidoreductase</keyword>
<dbReference type="InterPro" id="IPR006139">
    <property type="entry name" value="D-isomer_2_OHA_DH_cat_dom"/>
</dbReference>
<gene>
    <name evidence="7" type="ORF">FC91_GL000708</name>
</gene>
<feature type="domain" description="D-isomer specific 2-hydroxyacid dehydrogenase catalytic" evidence="5">
    <location>
        <begin position="6"/>
        <end position="317"/>
    </location>
</feature>
<evidence type="ECO:0000256" key="2">
    <source>
        <dbReference type="ARBA" id="ARBA00023002"/>
    </source>
</evidence>
<reference evidence="7 8" key="1">
    <citation type="journal article" date="2015" name="Genome Announc.">
        <title>Expanding the biotechnology potential of lactobacilli through comparative genomics of 213 strains and associated genera.</title>
        <authorList>
            <person name="Sun Z."/>
            <person name="Harris H.M."/>
            <person name="McCann A."/>
            <person name="Guo C."/>
            <person name="Argimon S."/>
            <person name="Zhang W."/>
            <person name="Yang X."/>
            <person name="Jeffery I.B."/>
            <person name="Cooney J.C."/>
            <person name="Kagawa T.F."/>
            <person name="Liu W."/>
            <person name="Song Y."/>
            <person name="Salvetti E."/>
            <person name="Wrobel A."/>
            <person name="Rasinkangas P."/>
            <person name="Parkhill J."/>
            <person name="Rea M.C."/>
            <person name="O'Sullivan O."/>
            <person name="Ritari J."/>
            <person name="Douillard F.P."/>
            <person name="Paul Ross R."/>
            <person name="Yang R."/>
            <person name="Briner A.E."/>
            <person name="Felis G.E."/>
            <person name="de Vos W.M."/>
            <person name="Barrangou R."/>
            <person name="Klaenhammer T.R."/>
            <person name="Caufield P.W."/>
            <person name="Cui Y."/>
            <person name="Zhang H."/>
            <person name="O'Toole P.W."/>
        </authorList>
    </citation>
    <scope>NUCLEOTIDE SEQUENCE [LARGE SCALE GENOMIC DNA]</scope>
    <source>
        <strain evidence="7 8">DSM 16991</strain>
    </source>
</reference>
<dbReference type="FunFam" id="3.40.50.720:FF:000203">
    <property type="entry name" value="D-3-phosphoglycerate dehydrogenase (SerA)"/>
    <property type="match status" value="1"/>
</dbReference>
<dbReference type="PROSITE" id="PS00671">
    <property type="entry name" value="D_2_HYDROXYACID_DH_3"/>
    <property type="match status" value="1"/>
</dbReference>
<dbReference type="PROSITE" id="PS00670">
    <property type="entry name" value="D_2_HYDROXYACID_DH_2"/>
    <property type="match status" value="1"/>
</dbReference>
<evidence type="ECO:0000256" key="1">
    <source>
        <dbReference type="ARBA" id="ARBA00005854"/>
    </source>
</evidence>
<protein>
    <submittedName>
        <fullName evidence="7">Glyoxylate reductase</fullName>
    </submittedName>
</protein>
<evidence type="ECO:0000313" key="8">
    <source>
        <dbReference type="Proteomes" id="UP000050949"/>
    </source>
</evidence>
<dbReference type="eggNOG" id="COG1052">
    <property type="taxonomic scope" value="Bacteria"/>
</dbReference>
<dbReference type="GO" id="GO:0051287">
    <property type="term" value="F:NAD binding"/>
    <property type="evidence" value="ECO:0007669"/>
    <property type="project" value="InterPro"/>
</dbReference>
<organism evidence="7 8">
    <name type="scientific">Schleiferilactobacillus harbinensis DSM 16991</name>
    <dbReference type="NCBI Taxonomy" id="1122147"/>
    <lineage>
        <taxon>Bacteria</taxon>
        <taxon>Bacillati</taxon>
        <taxon>Bacillota</taxon>
        <taxon>Bacilli</taxon>
        <taxon>Lactobacillales</taxon>
        <taxon>Lactobacillaceae</taxon>
        <taxon>Schleiferilactobacillus</taxon>
    </lineage>
</organism>